<feature type="transmembrane region" description="Helical" evidence="7">
    <location>
        <begin position="327"/>
        <end position="345"/>
    </location>
</feature>
<evidence type="ECO:0000313" key="8">
    <source>
        <dbReference type="EMBL" id="RAS48680.1"/>
    </source>
</evidence>
<evidence type="ECO:0000256" key="6">
    <source>
        <dbReference type="ARBA" id="ARBA00023136"/>
    </source>
</evidence>
<evidence type="ECO:0000256" key="5">
    <source>
        <dbReference type="ARBA" id="ARBA00022989"/>
    </source>
</evidence>
<protein>
    <submittedName>
        <fullName evidence="8">Integral membrane protein (TIGR00698 family)</fullName>
    </submittedName>
</protein>
<dbReference type="PANTHER" id="PTHR30106">
    <property type="entry name" value="INNER MEMBRANE PROTEIN YEIH-RELATED"/>
    <property type="match status" value="1"/>
</dbReference>
<dbReference type="InterPro" id="IPR004630">
    <property type="entry name" value="UPF0324_YeiH-like"/>
</dbReference>
<feature type="transmembrane region" description="Helical" evidence="7">
    <location>
        <begin position="98"/>
        <end position="117"/>
    </location>
</feature>
<organism evidence="8 9">
    <name type="scientific">Prevotella pallens</name>
    <dbReference type="NCBI Taxonomy" id="60133"/>
    <lineage>
        <taxon>Bacteria</taxon>
        <taxon>Pseudomonadati</taxon>
        <taxon>Bacteroidota</taxon>
        <taxon>Bacteroidia</taxon>
        <taxon>Bacteroidales</taxon>
        <taxon>Prevotellaceae</taxon>
        <taxon>Prevotella</taxon>
    </lineage>
</organism>
<feature type="transmembrane region" description="Helical" evidence="7">
    <location>
        <begin position="191"/>
        <end position="210"/>
    </location>
</feature>
<dbReference type="PANTHER" id="PTHR30106:SF2">
    <property type="entry name" value="UPF0324 INNER MEMBRANE PROTEIN YEIH"/>
    <property type="match status" value="1"/>
</dbReference>
<feature type="transmembrane region" description="Helical" evidence="7">
    <location>
        <begin position="285"/>
        <end position="306"/>
    </location>
</feature>
<proteinExistence type="inferred from homology"/>
<dbReference type="Pfam" id="PF03601">
    <property type="entry name" value="Cons_hypoth698"/>
    <property type="match status" value="1"/>
</dbReference>
<feature type="transmembrane region" description="Helical" evidence="7">
    <location>
        <begin position="384"/>
        <end position="406"/>
    </location>
</feature>
<feature type="transmembrane region" description="Helical" evidence="7">
    <location>
        <begin position="222"/>
        <end position="242"/>
    </location>
</feature>
<name>A0ABX9DUI5_9BACT</name>
<comment type="subcellular location">
    <subcellularLocation>
        <location evidence="1">Cell membrane</location>
        <topology evidence="1">Multi-pass membrane protein</topology>
    </subcellularLocation>
</comment>
<keyword evidence="5 7" id="KW-1133">Transmembrane helix</keyword>
<evidence type="ECO:0000256" key="4">
    <source>
        <dbReference type="ARBA" id="ARBA00022692"/>
    </source>
</evidence>
<feature type="transmembrane region" description="Helical" evidence="7">
    <location>
        <begin position="15"/>
        <end position="37"/>
    </location>
</feature>
<dbReference type="NCBIfam" id="TIGR00698">
    <property type="entry name" value="YeiH family putative sulfate export transporter"/>
    <property type="match status" value="1"/>
</dbReference>
<keyword evidence="3" id="KW-1003">Cell membrane</keyword>
<reference evidence="8 9" key="1">
    <citation type="submission" date="2018-06" db="EMBL/GenBank/DDBJ databases">
        <title>Genomic Encyclopedia of Archaeal and Bacterial Type Strains, Phase II (KMG-II): from individual species to whole genera.</title>
        <authorList>
            <person name="Goeker M."/>
        </authorList>
    </citation>
    <scope>NUCLEOTIDE SEQUENCE [LARGE SCALE GENOMIC DNA]</scope>
    <source>
        <strain evidence="8 9">DSM 18710</strain>
    </source>
</reference>
<evidence type="ECO:0000256" key="7">
    <source>
        <dbReference type="SAM" id="Phobius"/>
    </source>
</evidence>
<evidence type="ECO:0000256" key="1">
    <source>
        <dbReference type="ARBA" id="ARBA00004651"/>
    </source>
</evidence>
<gene>
    <name evidence="8" type="ORF">BC673_101226</name>
</gene>
<dbReference type="InterPro" id="IPR018383">
    <property type="entry name" value="UPF0324_pro"/>
</dbReference>
<comment type="similarity">
    <text evidence="2">Belongs to the UPF0324 family.</text>
</comment>
<comment type="caution">
    <text evidence="8">The sequence shown here is derived from an EMBL/GenBank/DDBJ whole genome shotgun (WGS) entry which is preliminary data.</text>
</comment>
<sequence>MGIYTTQVRSYSRVLYIYLSEIIMIMYNQISVFLCTFAHRISKQQRFANLYRDGQCAINKDITTCMKLTNQRRNMLHGVLLMALFACAAFYLGDTNVAKTLSFSPMIIGIILGMLYANSLRSDLPETWTPGIVFCSKRILRFGIILYGFKLTFQDVTSVGLPAIIIDAIVVTVTILLGLFVGRLLKMDRSIALLTACGSAICGAAAVMGVDGAIRPKPYKTAVAVATVVIFGTLSMFLYPVLYRSGVFDLPAQQMGIYAGSTIHEVAHVVGAGNAMGAAISDNAIIVKMIRVMMLVPVLIVIAFFAARNAANGEHIEGEKKKIQVPWFAIMFLLVICFNSFNLLPASVVKAIVTLDTFLLTMAMTALGAETSIDKFKKAGFKPFLLAAIIYCWLIGGGYCLARFVVPLLM</sequence>
<dbReference type="Proteomes" id="UP000249852">
    <property type="component" value="Unassembled WGS sequence"/>
</dbReference>
<evidence type="ECO:0000256" key="3">
    <source>
        <dbReference type="ARBA" id="ARBA00022475"/>
    </source>
</evidence>
<accession>A0ABX9DUI5</accession>
<feature type="transmembrane region" description="Helical" evidence="7">
    <location>
        <begin position="75"/>
        <end position="92"/>
    </location>
</feature>
<keyword evidence="4 7" id="KW-0812">Transmembrane</keyword>
<keyword evidence="9" id="KW-1185">Reference proteome</keyword>
<feature type="transmembrane region" description="Helical" evidence="7">
    <location>
        <begin position="159"/>
        <end position="185"/>
    </location>
</feature>
<keyword evidence="6 7" id="KW-0472">Membrane</keyword>
<dbReference type="EMBL" id="QLTQ01000001">
    <property type="protein sequence ID" value="RAS48680.1"/>
    <property type="molecule type" value="Genomic_DNA"/>
</dbReference>
<evidence type="ECO:0000256" key="2">
    <source>
        <dbReference type="ARBA" id="ARBA00007977"/>
    </source>
</evidence>
<evidence type="ECO:0000313" key="9">
    <source>
        <dbReference type="Proteomes" id="UP000249852"/>
    </source>
</evidence>